<organism evidence="2 3">
    <name type="scientific">Moraxella bovoculi</name>
    <dbReference type="NCBI Taxonomy" id="386891"/>
    <lineage>
        <taxon>Bacteria</taxon>
        <taxon>Pseudomonadati</taxon>
        <taxon>Pseudomonadota</taxon>
        <taxon>Gammaproteobacteria</taxon>
        <taxon>Moraxellales</taxon>
        <taxon>Moraxellaceae</taxon>
        <taxon>Moraxella</taxon>
    </lineage>
</organism>
<evidence type="ECO:0000313" key="2">
    <source>
        <dbReference type="EMBL" id="AKG07567.1"/>
    </source>
</evidence>
<dbReference type="AlphaFoldDB" id="A0AAC8T7T3"/>
<evidence type="ECO:0000313" key="3">
    <source>
        <dbReference type="Proteomes" id="UP000077465"/>
    </source>
</evidence>
<dbReference type="PANTHER" id="PTHR35149">
    <property type="entry name" value="SLL5132 PROTEIN"/>
    <property type="match status" value="1"/>
</dbReference>
<dbReference type="InterPro" id="IPR004919">
    <property type="entry name" value="GmrSD_N"/>
</dbReference>
<gene>
    <name evidence="2" type="ORF">AAX06_04655</name>
</gene>
<evidence type="ECO:0000259" key="1">
    <source>
        <dbReference type="Pfam" id="PF03235"/>
    </source>
</evidence>
<reference evidence="2 3" key="1">
    <citation type="submission" date="2015-05" db="EMBL/GenBank/DDBJ databases">
        <authorList>
            <person name="Dickey A."/>
            <person name="Clawson M."/>
            <person name="Bono J."/>
            <person name="Loy J.D."/>
        </authorList>
    </citation>
    <scope>NUCLEOTIDE SEQUENCE [LARGE SCALE GENOMIC DNA]</scope>
    <source>
        <strain evidence="2 3">22581</strain>
    </source>
</reference>
<dbReference type="EMBL" id="CP011376">
    <property type="protein sequence ID" value="AKG07567.1"/>
    <property type="molecule type" value="Genomic_DNA"/>
</dbReference>
<feature type="domain" description="GmrSD restriction endonucleases N-terminal" evidence="1">
    <location>
        <begin position="5"/>
        <end position="164"/>
    </location>
</feature>
<accession>A0AAC8T7T3</accession>
<sequence length="219" mass="25611">MRRGEQKVVQLIDDIHRHEQGKYYLGSLTVKKRNDGFEVIDGQQRLTTLFLLLSVLGYSFGLNLSFEHREDSSDELNVIKQGGDFKDKKLSQITMVYRYLKDNGKKLFNRDDKNQKSFLEKLRNQVQIIRLEIPENTDLNQYFERMNNRGEQLEHHEVIKAKLMSKLSDKDDKAVFSAIWNACSDMSRYAASSFSSNERRELFEKGGVSIFGCMRILRI</sequence>
<name>A0AAC8T7T3_9GAMM</name>
<proteinExistence type="predicted"/>
<dbReference type="Pfam" id="PF03235">
    <property type="entry name" value="GmrSD_N"/>
    <property type="match status" value="1"/>
</dbReference>
<dbReference type="RefSeq" id="WP_046699199.1">
    <property type="nucleotide sequence ID" value="NZ_CP011376.1"/>
</dbReference>
<dbReference type="PANTHER" id="PTHR35149:SF2">
    <property type="entry name" value="DUF262 DOMAIN-CONTAINING PROTEIN"/>
    <property type="match status" value="1"/>
</dbReference>
<dbReference type="Proteomes" id="UP000077465">
    <property type="component" value="Chromosome"/>
</dbReference>
<protein>
    <recommendedName>
        <fullName evidence="1">GmrSD restriction endonucleases N-terminal domain-containing protein</fullName>
    </recommendedName>
</protein>